<feature type="compositionally biased region" description="Low complexity" evidence="1">
    <location>
        <begin position="1"/>
        <end position="16"/>
    </location>
</feature>
<organism evidence="2 3">
    <name type="scientific">Serratia fonticola</name>
    <dbReference type="NCBI Taxonomy" id="47917"/>
    <lineage>
        <taxon>Bacteria</taxon>
        <taxon>Pseudomonadati</taxon>
        <taxon>Pseudomonadota</taxon>
        <taxon>Gammaproteobacteria</taxon>
        <taxon>Enterobacterales</taxon>
        <taxon>Yersiniaceae</taxon>
        <taxon>Serratia</taxon>
    </lineage>
</organism>
<dbReference type="AlphaFoldDB" id="A0A448T2L2"/>
<name>A0A448T2L2_SERFO</name>
<feature type="region of interest" description="Disordered" evidence="1">
    <location>
        <begin position="1"/>
        <end position="20"/>
    </location>
</feature>
<dbReference type="EMBL" id="LR134492">
    <property type="protein sequence ID" value="VEI74193.1"/>
    <property type="molecule type" value="Genomic_DNA"/>
</dbReference>
<protein>
    <submittedName>
        <fullName evidence="2">Uncharacterized protein</fullName>
    </submittedName>
</protein>
<evidence type="ECO:0000313" key="3">
    <source>
        <dbReference type="Proteomes" id="UP000270487"/>
    </source>
</evidence>
<evidence type="ECO:0000256" key="1">
    <source>
        <dbReference type="SAM" id="MobiDB-lite"/>
    </source>
</evidence>
<reference evidence="2 3" key="1">
    <citation type="submission" date="2018-12" db="EMBL/GenBank/DDBJ databases">
        <authorList>
            <consortium name="Pathogen Informatics"/>
        </authorList>
    </citation>
    <scope>NUCLEOTIDE SEQUENCE [LARGE SCALE GENOMIC DNA]</scope>
    <source>
        <strain evidence="2 3">NCTC13193</strain>
    </source>
</reference>
<gene>
    <name evidence="2" type="ORF">NCTC13193_04519</name>
</gene>
<evidence type="ECO:0000313" key="2">
    <source>
        <dbReference type="EMBL" id="VEI74193.1"/>
    </source>
</evidence>
<dbReference type="Proteomes" id="UP000270487">
    <property type="component" value="Chromosome"/>
</dbReference>
<proteinExistence type="predicted"/>
<sequence length="52" mass="5270">MNNDGSANVANSSSAGDGMGKLVQGIVNQAITERLGKELKPGGLIWNASAAR</sequence>
<accession>A0A448T2L2</accession>